<comment type="caution">
    <text evidence="7">The sequence shown here is derived from an EMBL/GenBank/DDBJ whole genome shotgun (WGS) entry which is preliminary data.</text>
</comment>
<keyword evidence="5" id="KW-0067">ATP-binding</keyword>
<keyword evidence="3" id="KW-0547">Nucleotide-binding</keyword>
<dbReference type="Gene3D" id="1.10.510.10">
    <property type="entry name" value="Transferase(Phosphotransferase) domain 1"/>
    <property type="match status" value="1"/>
</dbReference>
<reference evidence="7 8" key="1">
    <citation type="submission" date="2023-10" db="EMBL/GenBank/DDBJ databases">
        <title>Draft genome sequence of Xylaria bambusicola isolate GMP-LS, the root and basal stem rot pathogen of sugarcane in Indonesia.</title>
        <authorList>
            <person name="Selvaraj P."/>
            <person name="Muralishankar V."/>
            <person name="Muruganantham S."/>
            <person name="Sp S."/>
            <person name="Haryani S."/>
            <person name="Lau K.J.X."/>
            <person name="Naqvi N.I."/>
        </authorList>
    </citation>
    <scope>NUCLEOTIDE SEQUENCE [LARGE SCALE GENOMIC DNA]</scope>
    <source>
        <strain evidence="7">GMP-LS</strain>
    </source>
</reference>
<keyword evidence="1" id="KW-0723">Serine/threonine-protein kinase</keyword>
<dbReference type="GO" id="GO:0005524">
    <property type="term" value="F:ATP binding"/>
    <property type="evidence" value="ECO:0007669"/>
    <property type="project" value="UniProtKB-KW"/>
</dbReference>
<dbReference type="Proteomes" id="UP001305414">
    <property type="component" value="Unassembled WGS sequence"/>
</dbReference>
<evidence type="ECO:0000313" key="8">
    <source>
        <dbReference type="Proteomes" id="UP001305414"/>
    </source>
</evidence>
<dbReference type="InterPro" id="IPR000719">
    <property type="entry name" value="Prot_kinase_dom"/>
</dbReference>
<dbReference type="GO" id="GO:0005634">
    <property type="term" value="C:nucleus"/>
    <property type="evidence" value="ECO:0007669"/>
    <property type="project" value="TreeGrafter"/>
</dbReference>
<dbReference type="AlphaFoldDB" id="A0AAN7Z2N5"/>
<dbReference type="Pfam" id="PF00069">
    <property type="entry name" value="Pkinase"/>
    <property type="match status" value="1"/>
</dbReference>
<evidence type="ECO:0000313" key="7">
    <source>
        <dbReference type="EMBL" id="KAK5627602.1"/>
    </source>
</evidence>
<dbReference type="PROSITE" id="PS50011">
    <property type="entry name" value="PROTEIN_KINASE_DOM"/>
    <property type="match status" value="1"/>
</dbReference>
<feature type="domain" description="Protein kinase" evidence="6">
    <location>
        <begin position="88"/>
        <end position="444"/>
    </location>
</feature>
<dbReference type="GO" id="GO:0043484">
    <property type="term" value="P:regulation of RNA splicing"/>
    <property type="evidence" value="ECO:0007669"/>
    <property type="project" value="TreeGrafter"/>
</dbReference>
<dbReference type="InterPro" id="IPR011009">
    <property type="entry name" value="Kinase-like_dom_sf"/>
</dbReference>
<dbReference type="SMART" id="SM00220">
    <property type="entry name" value="S_TKc"/>
    <property type="match status" value="1"/>
</dbReference>
<evidence type="ECO:0000256" key="2">
    <source>
        <dbReference type="ARBA" id="ARBA00022679"/>
    </source>
</evidence>
<protein>
    <recommendedName>
        <fullName evidence="6">Protein kinase domain-containing protein</fullName>
    </recommendedName>
</protein>
<keyword evidence="2" id="KW-0808">Transferase</keyword>
<sequence>MPFARLHQTFFFRSHKRPFSVTTSRDQWLSKLGLGGGWGARKPLQPRVFPTSGFKLIDASKTLEEEWFNDGVKCFYPVRLGEVFQNRYQVVAKIGCGACSTTWLGHDLQSLGRDHTYVSLKVHRNDLQHSRELEIYEHIKKHTAHLSSYHIRPVHEFFRIEGQYRDHDVMVQTPLTIAVSHLQRFILSGNVFTPHLAKAVVQRVLRSLDFLHSDAHVIHSGKFHCSREARYIHSENLLMGCKNRDDRDRYFAQVEEAELNNPVPRKVMKDKTIYVTQVLNGPIDEVYLCDFGQARIGGEGSGDPGPVFQRAPEVILDMKWSYSIDLWNVGLLAWEMLHGERLFEQYDRKYTWLNDAHHLANMIALLGPPPLDFLNRNKTYLQFWREGGDWRGIVPIPRKRTFESLDLSLMGEEKARFLDFLRALLCWAPEKRLTAKQALSHPWLTAPTDNP</sequence>
<dbReference type="GO" id="GO:0004674">
    <property type="term" value="F:protein serine/threonine kinase activity"/>
    <property type="evidence" value="ECO:0007669"/>
    <property type="project" value="UniProtKB-KW"/>
</dbReference>
<evidence type="ECO:0000256" key="5">
    <source>
        <dbReference type="ARBA" id="ARBA00022840"/>
    </source>
</evidence>
<dbReference type="EMBL" id="JAWHQM010000006">
    <property type="protein sequence ID" value="KAK5627602.1"/>
    <property type="molecule type" value="Genomic_DNA"/>
</dbReference>
<dbReference type="InterPro" id="IPR051175">
    <property type="entry name" value="CLK_kinases"/>
</dbReference>
<evidence type="ECO:0000256" key="4">
    <source>
        <dbReference type="ARBA" id="ARBA00022777"/>
    </source>
</evidence>
<proteinExistence type="predicted"/>
<organism evidence="7 8">
    <name type="scientific">Xylaria bambusicola</name>
    <dbReference type="NCBI Taxonomy" id="326684"/>
    <lineage>
        <taxon>Eukaryota</taxon>
        <taxon>Fungi</taxon>
        <taxon>Dikarya</taxon>
        <taxon>Ascomycota</taxon>
        <taxon>Pezizomycotina</taxon>
        <taxon>Sordariomycetes</taxon>
        <taxon>Xylariomycetidae</taxon>
        <taxon>Xylariales</taxon>
        <taxon>Xylariaceae</taxon>
        <taxon>Xylaria</taxon>
    </lineage>
</organism>
<keyword evidence="8" id="KW-1185">Reference proteome</keyword>
<accession>A0AAN7Z2N5</accession>
<evidence type="ECO:0000259" key="6">
    <source>
        <dbReference type="PROSITE" id="PS50011"/>
    </source>
</evidence>
<name>A0AAN7Z2N5_9PEZI</name>
<dbReference type="PANTHER" id="PTHR45646:SF11">
    <property type="entry name" value="SERINE_THREONINE-PROTEIN KINASE DOA"/>
    <property type="match status" value="1"/>
</dbReference>
<dbReference type="PANTHER" id="PTHR45646">
    <property type="entry name" value="SERINE/THREONINE-PROTEIN KINASE DOA-RELATED"/>
    <property type="match status" value="1"/>
</dbReference>
<evidence type="ECO:0000256" key="1">
    <source>
        <dbReference type="ARBA" id="ARBA00022527"/>
    </source>
</evidence>
<evidence type="ECO:0000256" key="3">
    <source>
        <dbReference type="ARBA" id="ARBA00022741"/>
    </source>
</evidence>
<gene>
    <name evidence="7" type="ORF">RRF57_003317</name>
</gene>
<dbReference type="Gene3D" id="3.30.200.20">
    <property type="entry name" value="Phosphorylase Kinase, domain 1"/>
    <property type="match status" value="1"/>
</dbReference>
<dbReference type="SUPFAM" id="SSF56112">
    <property type="entry name" value="Protein kinase-like (PK-like)"/>
    <property type="match status" value="1"/>
</dbReference>
<keyword evidence="4" id="KW-0418">Kinase</keyword>